<dbReference type="STRING" id="195883.A0A482XF65"/>
<evidence type="ECO:0000313" key="3">
    <source>
        <dbReference type="EMBL" id="RZF44516.1"/>
    </source>
</evidence>
<accession>A0A482XF65</accession>
<dbReference type="EMBL" id="QKKF02010496">
    <property type="protein sequence ID" value="RZF44516.1"/>
    <property type="molecule type" value="Genomic_DNA"/>
</dbReference>
<feature type="chain" id="PRO_5019858700" evidence="2">
    <location>
        <begin position="22"/>
        <end position="192"/>
    </location>
</feature>
<feature type="region of interest" description="Disordered" evidence="1">
    <location>
        <begin position="132"/>
        <end position="171"/>
    </location>
</feature>
<organism evidence="3 4">
    <name type="scientific">Laodelphax striatellus</name>
    <name type="common">Small brown planthopper</name>
    <name type="synonym">Delphax striatella</name>
    <dbReference type="NCBI Taxonomy" id="195883"/>
    <lineage>
        <taxon>Eukaryota</taxon>
        <taxon>Metazoa</taxon>
        <taxon>Ecdysozoa</taxon>
        <taxon>Arthropoda</taxon>
        <taxon>Hexapoda</taxon>
        <taxon>Insecta</taxon>
        <taxon>Pterygota</taxon>
        <taxon>Neoptera</taxon>
        <taxon>Paraneoptera</taxon>
        <taxon>Hemiptera</taxon>
        <taxon>Auchenorrhyncha</taxon>
        <taxon>Fulgoroidea</taxon>
        <taxon>Delphacidae</taxon>
        <taxon>Criomorphinae</taxon>
        <taxon>Laodelphax</taxon>
    </lineage>
</organism>
<dbReference type="OrthoDB" id="6591549at2759"/>
<protein>
    <submittedName>
        <fullName evidence="3">Uncharacterized protein</fullName>
    </submittedName>
</protein>
<dbReference type="Proteomes" id="UP000291343">
    <property type="component" value="Unassembled WGS sequence"/>
</dbReference>
<feature type="signal peptide" evidence="2">
    <location>
        <begin position="1"/>
        <end position="21"/>
    </location>
</feature>
<evidence type="ECO:0000256" key="1">
    <source>
        <dbReference type="SAM" id="MobiDB-lite"/>
    </source>
</evidence>
<keyword evidence="4" id="KW-1185">Reference proteome</keyword>
<sequence length="192" mass="21039">MNPNLLKLLLFGYLSINSVLSSPVRLDTPGIYSDDAEGLENSPKRSNWVDGEGGMNDEVKMVECRRGMCGGTPEAAVPPKREMFVSRGWGAGGMPFNVLYMNSKSSKLGSNAGTQPRTAAILAEPLRSTDITDEYPIETPYTGEPEQRTRNSPRYTGRTKNKSQSASGPSFRKHYSIIPQLFVSYGWGPIGK</sequence>
<feature type="region of interest" description="Disordered" evidence="1">
    <location>
        <begin position="33"/>
        <end position="54"/>
    </location>
</feature>
<name>A0A482XF65_LAOST</name>
<dbReference type="InParanoid" id="A0A482XF65"/>
<reference evidence="3 4" key="1">
    <citation type="journal article" date="2017" name="Gigascience">
        <title>Genome sequence of the small brown planthopper, Laodelphax striatellus.</title>
        <authorList>
            <person name="Zhu J."/>
            <person name="Jiang F."/>
            <person name="Wang X."/>
            <person name="Yang P."/>
            <person name="Bao Y."/>
            <person name="Zhao W."/>
            <person name="Wang W."/>
            <person name="Lu H."/>
            <person name="Wang Q."/>
            <person name="Cui N."/>
            <person name="Li J."/>
            <person name="Chen X."/>
            <person name="Luo L."/>
            <person name="Yu J."/>
            <person name="Kang L."/>
            <person name="Cui F."/>
        </authorList>
    </citation>
    <scope>NUCLEOTIDE SEQUENCE [LARGE SCALE GENOMIC DNA]</scope>
    <source>
        <strain evidence="3">Lst14</strain>
    </source>
</reference>
<gene>
    <name evidence="3" type="ORF">LSTR_LSTR002289</name>
</gene>
<evidence type="ECO:0000313" key="4">
    <source>
        <dbReference type="Proteomes" id="UP000291343"/>
    </source>
</evidence>
<dbReference type="AlphaFoldDB" id="A0A482XF65"/>
<keyword evidence="2" id="KW-0732">Signal</keyword>
<comment type="caution">
    <text evidence="3">The sequence shown here is derived from an EMBL/GenBank/DDBJ whole genome shotgun (WGS) entry which is preliminary data.</text>
</comment>
<proteinExistence type="predicted"/>
<evidence type="ECO:0000256" key="2">
    <source>
        <dbReference type="SAM" id="SignalP"/>
    </source>
</evidence>